<keyword evidence="1" id="KW-0227">DNA damage</keyword>
<evidence type="ECO:0000313" key="3">
    <source>
        <dbReference type="EMBL" id="EFO85786.1"/>
    </source>
</evidence>
<dbReference type="InterPro" id="IPR013719">
    <property type="entry name" value="RTT106/SPT16-like_middle_dom"/>
</dbReference>
<dbReference type="AlphaFoldDB" id="E3LF47"/>
<comment type="subunit">
    <text evidence="1">Component of the FACT complex.</text>
</comment>
<proteinExistence type="inferred from homology"/>
<feature type="domain" description="Histone chaperone RTT106/FACT complex subunit SPT16-like middle" evidence="2">
    <location>
        <begin position="56"/>
        <end position="120"/>
    </location>
</feature>
<protein>
    <recommendedName>
        <fullName evidence="1">FACT complex subunit</fullName>
    </recommendedName>
</protein>
<dbReference type="InterPro" id="IPR040258">
    <property type="entry name" value="Spt16"/>
</dbReference>
<dbReference type="HOGENOM" id="CLU_1564338_0_0_1"/>
<keyword evidence="1" id="KW-0234">DNA repair</keyword>
<dbReference type="EMBL" id="DS268408">
    <property type="protein sequence ID" value="EFO85786.1"/>
    <property type="molecule type" value="Genomic_DNA"/>
</dbReference>
<dbReference type="GO" id="GO:0006281">
    <property type="term" value="P:DNA repair"/>
    <property type="evidence" value="ECO:0007669"/>
    <property type="project" value="UniProtKB-UniRule"/>
</dbReference>
<dbReference type="GO" id="GO:0006260">
    <property type="term" value="P:DNA replication"/>
    <property type="evidence" value="ECO:0007669"/>
    <property type="project" value="UniProtKB-KW"/>
</dbReference>
<evidence type="ECO:0000256" key="1">
    <source>
        <dbReference type="RuleBase" id="RU367052"/>
    </source>
</evidence>
<organism evidence="4">
    <name type="scientific">Caenorhabditis remanei</name>
    <name type="common">Caenorhabditis vulgaris</name>
    <dbReference type="NCBI Taxonomy" id="31234"/>
    <lineage>
        <taxon>Eukaryota</taxon>
        <taxon>Metazoa</taxon>
        <taxon>Ecdysozoa</taxon>
        <taxon>Nematoda</taxon>
        <taxon>Chromadorea</taxon>
        <taxon>Rhabditida</taxon>
        <taxon>Rhabditina</taxon>
        <taxon>Rhabditomorpha</taxon>
        <taxon>Rhabditoidea</taxon>
        <taxon>Rhabditidae</taxon>
        <taxon>Peloderinae</taxon>
        <taxon>Caenorhabditis</taxon>
    </lineage>
</organism>
<keyword evidence="1" id="KW-0804">Transcription</keyword>
<evidence type="ECO:0000259" key="2">
    <source>
        <dbReference type="Pfam" id="PF08512"/>
    </source>
</evidence>
<keyword evidence="1" id="KW-0805">Transcription regulation</keyword>
<dbReference type="eggNOG" id="KOG1189">
    <property type="taxonomic scope" value="Eukaryota"/>
</dbReference>
<keyword evidence="4" id="KW-1185">Reference proteome</keyword>
<comment type="similarity">
    <text evidence="1">Belongs to the peptidase M24 family. SPT16 subfamily.</text>
</comment>
<dbReference type="Pfam" id="PF08512">
    <property type="entry name" value="Rttp106-like_middle"/>
    <property type="match status" value="1"/>
</dbReference>
<reference evidence="3" key="1">
    <citation type="submission" date="2007-07" db="EMBL/GenBank/DDBJ databases">
        <title>PCAP assembly of the Caenorhabditis remanei genome.</title>
        <authorList>
            <consortium name="The Caenorhabditis remanei Sequencing Consortium"/>
            <person name="Wilson R.K."/>
        </authorList>
    </citation>
    <scope>NUCLEOTIDE SEQUENCE [LARGE SCALE GENOMIC DNA]</scope>
    <source>
        <strain evidence="3">PB4641</strain>
    </source>
</reference>
<keyword evidence="1" id="KW-0158">Chromosome</keyword>
<dbReference type="OrthoDB" id="10251642at2759"/>
<dbReference type="GO" id="GO:0035101">
    <property type="term" value="C:FACT complex"/>
    <property type="evidence" value="ECO:0007669"/>
    <property type="project" value="UniProtKB-UniRule"/>
</dbReference>
<dbReference type="GO" id="GO:0006368">
    <property type="term" value="P:transcription elongation by RNA polymerase II"/>
    <property type="evidence" value="ECO:0007669"/>
    <property type="project" value="TreeGrafter"/>
</dbReference>
<evidence type="ECO:0000313" key="4">
    <source>
        <dbReference type="Proteomes" id="UP000008281"/>
    </source>
</evidence>
<name>E3LF47_CAERE</name>
<keyword evidence="1" id="KW-0539">Nucleus</keyword>
<dbReference type="InParanoid" id="E3LF47"/>
<dbReference type="GO" id="GO:0031491">
    <property type="term" value="F:nucleosome binding"/>
    <property type="evidence" value="ECO:0007669"/>
    <property type="project" value="TreeGrafter"/>
</dbReference>
<dbReference type="InterPro" id="IPR011993">
    <property type="entry name" value="PH-like_dom_sf"/>
</dbReference>
<comment type="function">
    <text evidence="1">Component of the FACT complex, a general chromatin factor that acts to reorganize nucleosomes. The FACT complex is involved in multiple processes that require DNA as a template such as mRNA elongation, DNA replication and DNA repair. During transcription elongation the FACT complex acts as a histone chaperone that both destabilizes and restores nucleosomal structure. It facilitates the passage of RNA polymerase II and transcription by promoting the dissociation of one histone H2A-H2B dimer from the nucleosome, then subsequently promotes the reestablishment of the nucleosome following the passage of RNA polymerase II.</text>
</comment>
<dbReference type="Proteomes" id="UP000008281">
    <property type="component" value="Unassembled WGS sequence"/>
</dbReference>
<dbReference type="STRING" id="31234.E3LF47"/>
<keyword evidence="1" id="KW-0235">DNA replication</keyword>
<gene>
    <name evidence="3" type="ORF">CRE_02118</name>
</gene>
<dbReference type="PANTHER" id="PTHR13980">
    <property type="entry name" value="CDC68 RELATED"/>
    <property type="match status" value="1"/>
</dbReference>
<sequence>MDILNSNVKYAFIQSCEQENFCISVSNHLLSSTSIESQTLNSSQKVNNSPVLERFKSVLIIPLPEVEFIRFEQSLEGRRYKYFDMVAVYKDYSIKPTSIYAISETYMEKTKLWFESCDIFYIEGDLQINWPLVLKTVMQDVEGFFNDGGWLKFFETLNPDSSDENIGESDH</sequence>
<comment type="subcellular location">
    <subcellularLocation>
        <location evidence="1">Nucleus</location>
    </subcellularLocation>
    <subcellularLocation>
        <location evidence="1">Chromosome</location>
    </subcellularLocation>
</comment>
<dbReference type="Gene3D" id="2.30.29.30">
    <property type="entry name" value="Pleckstrin-homology domain (PH domain)/Phosphotyrosine-binding domain (PTB)"/>
    <property type="match status" value="1"/>
</dbReference>
<dbReference type="PANTHER" id="PTHR13980:SF15">
    <property type="entry name" value="FACT COMPLEX SUBUNIT SPT16"/>
    <property type="match status" value="1"/>
</dbReference>
<accession>E3LF47</accession>